<keyword evidence="3" id="KW-1185">Reference proteome</keyword>
<name>L7FF35_STRT8</name>
<evidence type="ECO:0000313" key="3">
    <source>
        <dbReference type="Proteomes" id="UP000010931"/>
    </source>
</evidence>
<organism evidence="2 3">
    <name type="scientific">Streptomyces turgidiscabies (strain Car8)</name>
    <dbReference type="NCBI Taxonomy" id="698760"/>
    <lineage>
        <taxon>Bacteria</taxon>
        <taxon>Bacillati</taxon>
        <taxon>Actinomycetota</taxon>
        <taxon>Actinomycetes</taxon>
        <taxon>Kitasatosporales</taxon>
        <taxon>Streptomycetaceae</taxon>
        <taxon>Streptomyces</taxon>
    </lineage>
</organism>
<accession>L7FF35</accession>
<evidence type="ECO:0000313" key="2">
    <source>
        <dbReference type="EMBL" id="ELP69686.1"/>
    </source>
</evidence>
<protein>
    <submittedName>
        <fullName evidence="2">Uncharacterized protein</fullName>
    </submittedName>
</protein>
<dbReference type="AlphaFoldDB" id="L7FF35"/>
<evidence type="ECO:0000256" key="1">
    <source>
        <dbReference type="SAM" id="MobiDB-lite"/>
    </source>
</evidence>
<feature type="compositionally biased region" description="Gly residues" evidence="1">
    <location>
        <begin position="57"/>
        <end position="73"/>
    </location>
</feature>
<sequence length="73" mass="6765">MVSPGSGPGADGHTVLARVGAKTGPDDERVLAWVRTGWGGAVPGEGALGPVGRASDGAGGLDGAPGAGGYGPG</sequence>
<proteinExistence type="predicted"/>
<dbReference type="Proteomes" id="UP000010931">
    <property type="component" value="Unassembled WGS sequence"/>
</dbReference>
<feature type="compositionally biased region" description="Gly residues" evidence="1">
    <location>
        <begin position="39"/>
        <end position="49"/>
    </location>
</feature>
<reference evidence="2 3" key="1">
    <citation type="journal article" date="2011" name="Plasmid">
        <title>Streptomyces turgidiscabies Car8 contains a modular pathogenicity island that shares virulence genes with other actinobacterial plant pathogens.</title>
        <authorList>
            <person name="Huguet-Tapia J.C."/>
            <person name="Badger J.H."/>
            <person name="Loria R."/>
            <person name="Pettis G.S."/>
        </authorList>
    </citation>
    <scope>NUCLEOTIDE SEQUENCE [LARGE SCALE GENOMIC DNA]</scope>
    <source>
        <strain evidence="2 3">Car8</strain>
    </source>
</reference>
<dbReference type="EMBL" id="AEJB01000127">
    <property type="protein sequence ID" value="ELP69686.1"/>
    <property type="molecule type" value="Genomic_DNA"/>
</dbReference>
<feature type="region of interest" description="Disordered" evidence="1">
    <location>
        <begin position="39"/>
        <end position="73"/>
    </location>
</feature>
<comment type="caution">
    <text evidence="2">The sequence shown here is derived from an EMBL/GenBank/DDBJ whole genome shotgun (WGS) entry which is preliminary data.</text>
</comment>
<gene>
    <name evidence="2" type="ORF">STRTUCAR8_00078</name>
</gene>